<comment type="caution">
    <text evidence="1">The sequence shown here is derived from an EMBL/GenBank/DDBJ whole genome shotgun (WGS) entry which is preliminary data.</text>
</comment>
<dbReference type="EMBL" id="JBAMIC010000022">
    <property type="protein sequence ID" value="KAK7092022.1"/>
    <property type="molecule type" value="Genomic_DNA"/>
</dbReference>
<name>A0AAN9AS49_9CAEN</name>
<evidence type="ECO:0000313" key="1">
    <source>
        <dbReference type="EMBL" id="KAK7092022.1"/>
    </source>
</evidence>
<gene>
    <name evidence="1" type="ORF">V1264_009633</name>
</gene>
<accession>A0AAN9AS49</accession>
<sequence length="87" mass="9077">MTQGINQVEKRSLSSTLSHYGHSLHDAAVKLGRHLHNGVTVSACTAICNAGAIAILEGAAIVAAALCPPLCDYTLAHAQTYITNHGR</sequence>
<keyword evidence="2" id="KW-1185">Reference proteome</keyword>
<dbReference type="AlphaFoldDB" id="A0AAN9AS49"/>
<organism evidence="1 2">
    <name type="scientific">Littorina saxatilis</name>
    <dbReference type="NCBI Taxonomy" id="31220"/>
    <lineage>
        <taxon>Eukaryota</taxon>
        <taxon>Metazoa</taxon>
        <taxon>Spiralia</taxon>
        <taxon>Lophotrochozoa</taxon>
        <taxon>Mollusca</taxon>
        <taxon>Gastropoda</taxon>
        <taxon>Caenogastropoda</taxon>
        <taxon>Littorinimorpha</taxon>
        <taxon>Littorinoidea</taxon>
        <taxon>Littorinidae</taxon>
        <taxon>Littorina</taxon>
    </lineage>
</organism>
<reference evidence="1 2" key="1">
    <citation type="submission" date="2024-02" db="EMBL/GenBank/DDBJ databases">
        <title>Chromosome-scale genome assembly of the rough periwinkle Littorina saxatilis.</title>
        <authorList>
            <person name="De Jode A."/>
            <person name="Faria R."/>
            <person name="Formenti G."/>
            <person name="Sims Y."/>
            <person name="Smith T.P."/>
            <person name="Tracey A."/>
            <person name="Wood J.M.D."/>
            <person name="Zagrodzka Z.B."/>
            <person name="Johannesson K."/>
            <person name="Butlin R.K."/>
            <person name="Leder E.H."/>
        </authorList>
    </citation>
    <scope>NUCLEOTIDE SEQUENCE [LARGE SCALE GENOMIC DNA]</scope>
    <source>
        <strain evidence="1">Snail1</strain>
        <tissue evidence="1">Muscle</tissue>
    </source>
</reference>
<proteinExistence type="predicted"/>
<protein>
    <submittedName>
        <fullName evidence="1">Uncharacterized protein</fullName>
    </submittedName>
</protein>
<dbReference type="Proteomes" id="UP001374579">
    <property type="component" value="Unassembled WGS sequence"/>
</dbReference>
<evidence type="ECO:0000313" key="2">
    <source>
        <dbReference type="Proteomes" id="UP001374579"/>
    </source>
</evidence>